<protein>
    <submittedName>
        <fullName evidence="3">Kinase-like domain-containing protein</fullName>
    </submittedName>
</protein>
<feature type="compositionally biased region" description="Low complexity" evidence="1">
    <location>
        <begin position="152"/>
        <end position="169"/>
    </location>
</feature>
<dbReference type="PANTHER" id="PTHR46562">
    <property type="entry name" value="SERINE/THREONINE-KINASE ULK4-LIKE PROTEIN-RELATED"/>
    <property type="match status" value="1"/>
</dbReference>
<dbReference type="Gene3D" id="1.10.510.10">
    <property type="entry name" value="Transferase(Phosphotransferase) domain 1"/>
    <property type="match status" value="1"/>
</dbReference>
<dbReference type="Proteomes" id="UP000664859">
    <property type="component" value="Unassembled WGS sequence"/>
</dbReference>
<keyword evidence="3" id="KW-0418">Kinase</keyword>
<organism evidence="3 4">
    <name type="scientific">Tribonema minus</name>
    <dbReference type="NCBI Taxonomy" id="303371"/>
    <lineage>
        <taxon>Eukaryota</taxon>
        <taxon>Sar</taxon>
        <taxon>Stramenopiles</taxon>
        <taxon>Ochrophyta</taxon>
        <taxon>PX clade</taxon>
        <taxon>Xanthophyceae</taxon>
        <taxon>Tribonematales</taxon>
        <taxon>Tribonemataceae</taxon>
        <taxon>Tribonema</taxon>
    </lineage>
</organism>
<feature type="domain" description="Protein kinase" evidence="2">
    <location>
        <begin position="4"/>
        <end position="260"/>
    </location>
</feature>
<dbReference type="AlphaFoldDB" id="A0A835YVB9"/>
<dbReference type="InterPro" id="IPR000719">
    <property type="entry name" value="Prot_kinase_dom"/>
</dbReference>
<dbReference type="EMBL" id="JAFCMP010000357">
    <property type="protein sequence ID" value="KAG5180757.1"/>
    <property type="molecule type" value="Genomic_DNA"/>
</dbReference>
<dbReference type="InterPro" id="IPR008266">
    <property type="entry name" value="Tyr_kinase_AS"/>
</dbReference>
<dbReference type="PROSITE" id="PS50011">
    <property type="entry name" value="PROTEIN_KINASE_DOM"/>
    <property type="match status" value="1"/>
</dbReference>
<evidence type="ECO:0000313" key="4">
    <source>
        <dbReference type="Proteomes" id="UP000664859"/>
    </source>
</evidence>
<evidence type="ECO:0000256" key="1">
    <source>
        <dbReference type="SAM" id="MobiDB-lite"/>
    </source>
</evidence>
<keyword evidence="4" id="KW-1185">Reference proteome</keyword>
<dbReference type="PANTHER" id="PTHR46562:SF1">
    <property type="entry name" value="SERINE_THREONINE-PROTEIN KINASE ULK4"/>
    <property type="match status" value="1"/>
</dbReference>
<dbReference type="GO" id="GO:0005524">
    <property type="term" value="F:ATP binding"/>
    <property type="evidence" value="ECO:0007669"/>
    <property type="project" value="InterPro"/>
</dbReference>
<dbReference type="PROSITE" id="PS00109">
    <property type="entry name" value="PROTEIN_KINASE_TYR"/>
    <property type="match status" value="1"/>
</dbReference>
<comment type="caution">
    <text evidence="3">The sequence shown here is derived from an EMBL/GenBank/DDBJ whole genome shotgun (WGS) entry which is preliminary data.</text>
</comment>
<dbReference type="InterPro" id="IPR044591">
    <property type="entry name" value="RUK"/>
</dbReference>
<feature type="region of interest" description="Disordered" evidence="1">
    <location>
        <begin position="152"/>
        <end position="172"/>
    </location>
</feature>
<name>A0A835YVB9_9STRA</name>
<accession>A0A835YVB9</accession>
<keyword evidence="3" id="KW-0808">Transferase</keyword>
<reference evidence="3" key="1">
    <citation type="submission" date="2021-02" db="EMBL/GenBank/DDBJ databases">
        <title>First Annotated Genome of the Yellow-green Alga Tribonema minus.</title>
        <authorList>
            <person name="Mahan K.M."/>
        </authorList>
    </citation>
    <scope>NUCLEOTIDE SEQUENCE</scope>
    <source>
        <strain evidence="3">UTEX B ZZ1240</strain>
    </source>
</reference>
<dbReference type="Pfam" id="PF00069">
    <property type="entry name" value="Pkinase"/>
    <property type="match status" value="1"/>
</dbReference>
<dbReference type="OrthoDB" id="24822at2759"/>
<evidence type="ECO:0000259" key="2">
    <source>
        <dbReference type="PROSITE" id="PS50011"/>
    </source>
</evidence>
<dbReference type="GO" id="GO:0008017">
    <property type="term" value="F:microtubule binding"/>
    <property type="evidence" value="ECO:0007669"/>
    <property type="project" value="InterPro"/>
</dbReference>
<evidence type="ECO:0000313" key="3">
    <source>
        <dbReference type="EMBL" id="KAG5180757.1"/>
    </source>
</evidence>
<proteinExistence type="predicted"/>
<dbReference type="SUPFAM" id="SSF56112">
    <property type="entry name" value="Protein kinase-like (PK-like)"/>
    <property type="match status" value="1"/>
</dbReference>
<dbReference type="GO" id="GO:0004672">
    <property type="term" value="F:protein kinase activity"/>
    <property type="evidence" value="ECO:0007669"/>
    <property type="project" value="InterPro"/>
</dbReference>
<sequence length="260" mass="28340">MEKFHMYDQIASSTHSQVYKGRLKMSIEYVAIKRVDKSRMDSVVTEVQAIHRLCSPNVLKFHDWYETRNNVWLILEYCAGGSLKSLIEQDGGEPESAVRLFGVDLMAGLQHVHAAGLLHCDLRPANILVDEYGILKLSGFSCAQKIASLKPLASPGSSASAPGSRSGGRQQEQASNYAAPELFLRQFSHSFASDFWSLGCLLLELRTGTPAFDAALLPDVVQSIMDREPGGLAELEEGGLCDLIRALLDKPAANTTVSAS</sequence>
<dbReference type="InterPro" id="IPR011009">
    <property type="entry name" value="Kinase-like_dom_sf"/>
</dbReference>
<gene>
    <name evidence="3" type="ORF">JKP88DRAFT_258021</name>
</gene>